<proteinExistence type="predicted"/>
<keyword evidence="3" id="KW-1185">Reference proteome</keyword>
<keyword evidence="1" id="KW-0472">Membrane</keyword>
<dbReference type="Proteomes" id="UP000451860">
    <property type="component" value="Unassembled WGS sequence"/>
</dbReference>
<dbReference type="AlphaFoldDB" id="A0A7J5UT63"/>
<dbReference type="RefSeq" id="WP_152202996.1">
    <property type="nucleotide sequence ID" value="NZ_VUKF01000021.1"/>
</dbReference>
<dbReference type="EMBL" id="WHJE01000009">
    <property type="protein sequence ID" value="KAE8765471.1"/>
    <property type="molecule type" value="Genomic_DNA"/>
</dbReference>
<evidence type="ECO:0000256" key="1">
    <source>
        <dbReference type="SAM" id="Phobius"/>
    </source>
</evidence>
<name>A0A7J5UT63_9MICO</name>
<feature type="transmembrane region" description="Helical" evidence="1">
    <location>
        <begin position="27"/>
        <end position="49"/>
    </location>
</feature>
<organism evidence="2 3">
    <name type="scientific">Georgenia thermotolerans</name>
    <dbReference type="NCBI Taxonomy" id="527326"/>
    <lineage>
        <taxon>Bacteria</taxon>
        <taxon>Bacillati</taxon>
        <taxon>Actinomycetota</taxon>
        <taxon>Actinomycetes</taxon>
        <taxon>Micrococcales</taxon>
        <taxon>Bogoriellaceae</taxon>
        <taxon>Georgenia</taxon>
    </lineage>
</organism>
<keyword evidence="1" id="KW-0812">Transmembrane</keyword>
<comment type="caution">
    <text evidence="2">The sequence shown here is derived from an EMBL/GenBank/DDBJ whole genome shotgun (WGS) entry which is preliminary data.</text>
</comment>
<reference evidence="2 3" key="1">
    <citation type="submission" date="2019-10" db="EMBL/GenBank/DDBJ databases">
        <title>Georgenia wutianyii sp. nov. and Georgenia yuyongxinii sp. nov. isolated from plateau pika (Ochotona curzoniae) in the Qinghai-Tibet plateau of China.</title>
        <authorList>
            <person name="Tian Z."/>
        </authorList>
    </citation>
    <scope>NUCLEOTIDE SEQUENCE [LARGE SCALE GENOMIC DNA]</scope>
    <source>
        <strain evidence="2 3">DSM 21501</strain>
    </source>
</reference>
<gene>
    <name evidence="2" type="ORF">GB883_03510</name>
</gene>
<protein>
    <submittedName>
        <fullName evidence="2">DUF2273 domain-containing protein</fullName>
    </submittedName>
</protein>
<evidence type="ECO:0000313" key="2">
    <source>
        <dbReference type="EMBL" id="KAE8765471.1"/>
    </source>
</evidence>
<keyword evidence="1" id="KW-1133">Transmembrane helix</keyword>
<evidence type="ECO:0000313" key="3">
    <source>
        <dbReference type="Proteomes" id="UP000451860"/>
    </source>
</evidence>
<sequence>MSGSVTGLFAGLLLAVAALVGGFNGFLLALVLGLVGWLIGAALTGELNLESFRSGRGRG</sequence>
<accession>A0A7J5UT63</accession>